<comment type="caution">
    <text evidence="2">The sequence shown here is derived from an EMBL/GenBank/DDBJ whole genome shotgun (WGS) entry which is preliminary data.</text>
</comment>
<evidence type="ECO:0000313" key="3">
    <source>
        <dbReference type="Proteomes" id="UP000321523"/>
    </source>
</evidence>
<evidence type="ECO:0000313" key="2">
    <source>
        <dbReference type="EMBL" id="GEO41653.1"/>
    </source>
</evidence>
<dbReference type="InterPro" id="IPR050256">
    <property type="entry name" value="Glycosyltransferase_2"/>
</dbReference>
<keyword evidence="3" id="KW-1185">Reference proteome</keyword>
<dbReference type="RefSeq" id="WP_044434389.1">
    <property type="nucleotide sequence ID" value="NZ_BJYZ01000030.1"/>
</dbReference>
<reference evidence="2 3" key="1">
    <citation type="submission" date="2019-07" db="EMBL/GenBank/DDBJ databases">
        <title>Whole genome shotgun sequence of Skermanella aerolata NBRC 106429.</title>
        <authorList>
            <person name="Hosoyama A."/>
            <person name="Uohara A."/>
            <person name="Ohji S."/>
            <person name="Ichikawa N."/>
        </authorList>
    </citation>
    <scope>NUCLEOTIDE SEQUENCE [LARGE SCALE GENOMIC DNA]</scope>
    <source>
        <strain evidence="2 3">NBRC 106429</strain>
    </source>
</reference>
<dbReference type="PANTHER" id="PTHR48090:SF7">
    <property type="entry name" value="RFBJ PROTEIN"/>
    <property type="match status" value="1"/>
</dbReference>
<dbReference type="InterPro" id="IPR029044">
    <property type="entry name" value="Nucleotide-diphossugar_trans"/>
</dbReference>
<dbReference type="AlphaFoldDB" id="A0A512DYS5"/>
<dbReference type="CDD" id="cd04179">
    <property type="entry name" value="DPM_DPG-synthase_like"/>
    <property type="match status" value="1"/>
</dbReference>
<dbReference type="Pfam" id="PF00535">
    <property type="entry name" value="Glycos_transf_2"/>
    <property type="match status" value="1"/>
</dbReference>
<proteinExistence type="predicted"/>
<dbReference type="OrthoDB" id="3177103at2"/>
<accession>A0A512DYS5</accession>
<dbReference type="EMBL" id="BJYZ01000030">
    <property type="protein sequence ID" value="GEO41653.1"/>
    <property type="molecule type" value="Genomic_DNA"/>
</dbReference>
<dbReference type="PANTHER" id="PTHR48090">
    <property type="entry name" value="UNDECAPRENYL-PHOSPHATE 4-DEOXY-4-FORMAMIDO-L-ARABINOSE TRANSFERASE-RELATED"/>
    <property type="match status" value="1"/>
</dbReference>
<sequence>MINKDDFTLSVVIPCFNELKTIRAIVDRVRSADVKKMEIIIVDDCSVDGTRALLESQIAPLVAKIVHHDRNQGKGAALRTGFKHATGDIVLIQDADLEYDPKEYPRLIDPILNHGADVVYGSRFAGGEAHRVVYFWHMVANRILTLCSNFATNINLTDMETCYKVFRREVIQSVTIEEDRFGFEPEITAKLARRHCVFYEVGISYYGRTYDEGKKIGLKDAFRAIYAIVKYSFLSKP</sequence>
<name>A0A512DYS5_9PROT</name>
<dbReference type="InterPro" id="IPR001173">
    <property type="entry name" value="Glyco_trans_2-like"/>
</dbReference>
<protein>
    <submittedName>
        <fullName evidence="2">Glycosyl transferase</fullName>
    </submittedName>
</protein>
<feature type="domain" description="Glycosyltransferase 2-like" evidence="1">
    <location>
        <begin position="10"/>
        <end position="173"/>
    </location>
</feature>
<organism evidence="2 3">
    <name type="scientific">Skermanella aerolata</name>
    <dbReference type="NCBI Taxonomy" id="393310"/>
    <lineage>
        <taxon>Bacteria</taxon>
        <taxon>Pseudomonadati</taxon>
        <taxon>Pseudomonadota</taxon>
        <taxon>Alphaproteobacteria</taxon>
        <taxon>Rhodospirillales</taxon>
        <taxon>Azospirillaceae</taxon>
        <taxon>Skermanella</taxon>
    </lineage>
</organism>
<dbReference type="SUPFAM" id="SSF53448">
    <property type="entry name" value="Nucleotide-diphospho-sugar transferases"/>
    <property type="match status" value="1"/>
</dbReference>
<dbReference type="Gene3D" id="3.90.550.10">
    <property type="entry name" value="Spore Coat Polysaccharide Biosynthesis Protein SpsA, Chain A"/>
    <property type="match status" value="1"/>
</dbReference>
<dbReference type="Proteomes" id="UP000321523">
    <property type="component" value="Unassembled WGS sequence"/>
</dbReference>
<dbReference type="GO" id="GO:0016740">
    <property type="term" value="F:transferase activity"/>
    <property type="evidence" value="ECO:0007669"/>
    <property type="project" value="UniProtKB-KW"/>
</dbReference>
<keyword evidence="2" id="KW-0808">Transferase</keyword>
<gene>
    <name evidence="2" type="ORF">SAE02_58010</name>
</gene>
<evidence type="ECO:0000259" key="1">
    <source>
        <dbReference type="Pfam" id="PF00535"/>
    </source>
</evidence>